<reference evidence="8" key="1">
    <citation type="submission" date="2025-08" db="UniProtKB">
        <authorList>
            <consortium name="RefSeq"/>
        </authorList>
    </citation>
    <scope>IDENTIFICATION</scope>
    <source>
        <tissue evidence="8">Thorax and Abdomen</tissue>
    </source>
</reference>
<feature type="domain" description="DUF4470" evidence="5">
    <location>
        <begin position="2"/>
        <end position="100"/>
    </location>
</feature>
<evidence type="ECO:0000259" key="5">
    <source>
        <dbReference type="Pfam" id="PF14737"/>
    </source>
</evidence>
<dbReference type="GO" id="GO:0070286">
    <property type="term" value="P:axonemal dynein complex assembly"/>
    <property type="evidence" value="ECO:0007669"/>
    <property type="project" value="InterPro"/>
</dbReference>
<comment type="similarity">
    <text evidence="1">Belongs to the DNAAF3 family.</text>
</comment>
<keyword evidence="2" id="KW-0963">Cytoplasm</keyword>
<evidence type="ECO:0000259" key="6">
    <source>
        <dbReference type="Pfam" id="PF14740"/>
    </source>
</evidence>
<evidence type="ECO:0000256" key="4">
    <source>
        <dbReference type="ARBA" id="ARBA00024190"/>
    </source>
</evidence>
<feature type="domain" description="Dynein assembly factor 3 C-terminal" evidence="6">
    <location>
        <begin position="128"/>
        <end position="425"/>
    </location>
</feature>
<keyword evidence="3" id="KW-0970">Cilium biogenesis/degradation</keyword>
<name>A0A6J0BYC7_NEOLC</name>
<sequence length="449" mass="52741">MWWGYSQPLDLRQEIKENEDDSLVVPLEVLILGSGDARHIVKTVASAYKHKRRCINFHVIEPFLEQIARSILLLSTILEVGLGLQEATRYYLELMGNTLLRPATAKYLVQRVQSLIDIPTQSVNCPWLNLEKLKHKDRDSLESIFKFWKRATCESIPIMEYWDHRIRKALEVRYDCREGVFDWDYHMVLKYRENTNLTLHEYRFWRGTGIAFTWIEGEPARSNPTLINNIISHGKGFIHYAYMGDINVGPYFTWSLGSEKKTEKLRATDIAEREVMRAIHETRSNEPMCDDVVAAHRDPSLLNAVIITEIPNNDIEQETWSTDDEFNRQKKKIIWKNIPDFKVIFHPLTAIDKYKNKKEFIQKFDLIWIAHNMTKHLPNVVPMAKLHAKILVESRKFMVDLRNEDLEKFTKELIDEAKENGMENIHTFDSKKDNIARFLKRSVVAQEIL</sequence>
<dbReference type="InterPro" id="IPR028235">
    <property type="entry name" value="DNAAF3_C"/>
</dbReference>
<dbReference type="GeneID" id="107223911"/>
<dbReference type="Proteomes" id="UP000829291">
    <property type="component" value="Chromosome 2"/>
</dbReference>
<protein>
    <submittedName>
        <fullName evidence="8">Dynein axonemal assembly factor 3</fullName>
    </submittedName>
</protein>
<comment type="subcellular location">
    <subcellularLocation>
        <location evidence="4">Dynein axonemal particle</location>
    </subcellularLocation>
</comment>
<evidence type="ECO:0000256" key="1">
    <source>
        <dbReference type="ARBA" id="ARBA00010449"/>
    </source>
</evidence>
<dbReference type="InParanoid" id="A0A6J0BYC7"/>
<evidence type="ECO:0000313" key="8">
    <source>
        <dbReference type="RefSeq" id="XP_015519249.1"/>
    </source>
</evidence>
<dbReference type="PANTHER" id="PTHR22118">
    <property type="entry name" value="DYNEIN ASSEMBLY FACTOR 3, AXONEMAL"/>
    <property type="match status" value="1"/>
</dbReference>
<dbReference type="CTD" id="352909"/>
<dbReference type="FunCoup" id="A0A6J0BYC7">
    <property type="interactions" value="3"/>
</dbReference>
<dbReference type="InterPro" id="IPR039304">
    <property type="entry name" value="DNAAF3"/>
</dbReference>
<evidence type="ECO:0000313" key="7">
    <source>
        <dbReference type="Proteomes" id="UP000829291"/>
    </source>
</evidence>
<evidence type="ECO:0000256" key="2">
    <source>
        <dbReference type="ARBA" id="ARBA00022490"/>
    </source>
</evidence>
<dbReference type="InterPro" id="IPR027974">
    <property type="entry name" value="DUF4470"/>
</dbReference>
<dbReference type="Pfam" id="PF14737">
    <property type="entry name" value="DUF4470"/>
    <property type="match status" value="1"/>
</dbReference>
<dbReference type="KEGG" id="nlo:107223911"/>
<organism evidence="8">
    <name type="scientific">Neodiprion lecontei</name>
    <name type="common">Redheaded pine sawfly</name>
    <dbReference type="NCBI Taxonomy" id="441921"/>
    <lineage>
        <taxon>Eukaryota</taxon>
        <taxon>Metazoa</taxon>
        <taxon>Ecdysozoa</taxon>
        <taxon>Arthropoda</taxon>
        <taxon>Hexapoda</taxon>
        <taxon>Insecta</taxon>
        <taxon>Pterygota</taxon>
        <taxon>Neoptera</taxon>
        <taxon>Endopterygota</taxon>
        <taxon>Hymenoptera</taxon>
        <taxon>Tenthredinoidea</taxon>
        <taxon>Diprionidae</taxon>
        <taxon>Diprioninae</taxon>
        <taxon>Neodiprion</taxon>
    </lineage>
</organism>
<dbReference type="AlphaFoldDB" id="A0A6J0BYC7"/>
<dbReference type="GO" id="GO:0044458">
    <property type="term" value="P:motile cilium assembly"/>
    <property type="evidence" value="ECO:0007669"/>
    <property type="project" value="TreeGrafter"/>
</dbReference>
<dbReference type="PANTHER" id="PTHR22118:SF14">
    <property type="entry name" value="DYNEIN AXONEMAL ASSEMBLY FACTOR 3"/>
    <property type="match status" value="1"/>
</dbReference>
<keyword evidence="7" id="KW-1185">Reference proteome</keyword>
<accession>A0A6J0BYC7</accession>
<gene>
    <name evidence="8" type="primary">LOC107223911</name>
</gene>
<dbReference type="GO" id="GO:0120293">
    <property type="term" value="C:dynein axonemal particle"/>
    <property type="evidence" value="ECO:0007669"/>
    <property type="project" value="UniProtKB-SubCell"/>
</dbReference>
<proteinExistence type="inferred from homology"/>
<dbReference type="Pfam" id="PF14740">
    <property type="entry name" value="DUF4471"/>
    <property type="match status" value="1"/>
</dbReference>
<evidence type="ECO:0000256" key="3">
    <source>
        <dbReference type="ARBA" id="ARBA00022794"/>
    </source>
</evidence>
<dbReference type="RefSeq" id="XP_015519249.1">
    <property type="nucleotide sequence ID" value="XM_015663763.2"/>
</dbReference>
<dbReference type="OrthoDB" id="538817at2759"/>